<dbReference type="Pfam" id="PF03795">
    <property type="entry name" value="YCII"/>
    <property type="match status" value="1"/>
</dbReference>
<evidence type="ECO:0000259" key="2">
    <source>
        <dbReference type="Pfam" id="PF03795"/>
    </source>
</evidence>
<reference evidence="3 4" key="1">
    <citation type="submission" date="2018-10" db="EMBL/GenBank/DDBJ databases">
        <title>Genomic Encyclopedia of Archaeal and Bacterial Type Strains, Phase II (KMG-II): from individual species to whole genera.</title>
        <authorList>
            <person name="Goeker M."/>
        </authorList>
    </citation>
    <scope>NUCLEOTIDE SEQUENCE [LARGE SCALE GENOMIC DNA]</scope>
    <source>
        <strain evidence="3 4">DSM 18602</strain>
    </source>
</reference>
<gene>
    <name evidence="3" type="ORF">BDD43_5037</name>
</gene>
<evidence type="ECO:0000256" key="1">
    <source>
        <dbReference type="ARBA" id="ARBA00007689"/>
    </source>
</evidence>
<dbReference type="OrthoDB" id="9797014at2"/>
<accession>A0A495J8R5</accession>
<name>A0A495J8R5_9SPHI</name>
<keyword evidence="4" id="KW-1185">Reference proteome</keyword>
<dbReference type="InterPro" id="IPR005545">
    <property type="entry name" value="YCII"/>
</dbReference>
<evidence type="ECO:0000313" key="3">
    <source>
        <dbReference type="EMBL" id="RKR84784.1"/>
    </source>
</evidence>
<sequence length="97" mass="11028">MNQYVITGHDYTDDGALERRMQVRPKHLEGTLQLRASGNYILGGAILDDDGRMVGSVMILQFETHGQLLAWQNQEPYIVNKIWENIDIKPFKVANAV</sequence>
<dbReference type="RefSeq" id="WP_121200640.1">
    <property type="nucleotide sequence ID" value="NZ_RBKU01000001.1"/>
</dbReference>
<feature type="domain" description="YCII-related" evidence="2">
    <location>
        <begin position="11"/>
        <end position="92"/>
    </location>
</feature>
<dbReference type="InterPro" id="IPR011008">
    <property type="entry name" value="Dimeric_a/b-barrel"/>
</dbReference>
<comment type="caution">
    <text evidence="3">The sequence shown here is derived from an EMBL/GenBank/DDBJ whole genome shotgun (WGS) entry which is preliminary data.</text>
</comment>
<organism evidence="3 4">
    <name type="scientific">Mucilaginibacter gracilis</name>
    <dbReference type="NCBI Taxonomy" id="423350"/>
    <lineage>
        <taxon>Bacteria</taxon>
        <taxon>Pseudomonadati</taxon>
        <taxon>Bacteroidota</taxon>
        <taxon>Sphingobacteriia</taxon>
        <taxon>Sphingobacteriales</taxon>
        <taxon>Sphingobacteriaceae</taxon>
        <taxon>Mucilaginibacter</taxon>
    </lineage>
</organism>
<comment type="similarity">
    <text evidence="1">Belongs to the YciI family.</text>
</comment>
<protein>
    <recommendedName>
        <fullName evidence="2">YCII-related domain-containing protein</fullName>
    </recommendedName>
</protein>
<dbReference type="AlphaFoldDB" id="A0A495J8R5"/>
<evidence type="ECO:0000313" key="4">
    <source>
        <dbReference type="Proteomes" id="UP000268007"/>
    </source>
</evidence>
<dbReference type="PANTHER" id="PTHR33606">
    <property type="entry name" value="PROTEIN YCII"/>
    <property type="match status" value="1"/>
</dbReference>
<dbReference type="Gene3D" id="3.30.70.1060">
    <property type="entry name" value="Dimeric alpha+beta barrel"/>
    <property type="match status" value="1"/>
</dbReference>
<dbReference type="Proteomes" id="UP000268007">
    <property type="component" value="Unassembled WGS sequence"/>
</dbReference>
<dbReference type="EMBL" id="RBKU01000001">
    <property type="protein sequence ID" value="RKR84784.1"/>
    <property type="molecule type" value="Genomic_DNA"/>
</dbReference>
<dbReference type="SUPFAM" id="SSF54909">
    <property type="entry name" value="Dimeric alpha+beta barrel"/>
    <property type="match status" value="1"/>
</dbReference>
<proteinExistence type="inferred from homology"/>
<dbReference type="PANTHER" id="PTHR33606:SF3">
    <property type="entry name" value="PROTEIN YCII"/>
    <property type="match status" value="1"/>
</dbReference>
<dbReference type="InterPro" id="IPR051807">
    <property type="entry name" value="Sec-metab_biosynth-assoc"/>
</dbReference>